<dbReference type="AlphaFoldDB" id="A0A1G1TJA5"/>
<proteinExistence type="predicted"/>
<gene>
    <name evidence="1" type="ORF">BEN49_05605</name>
</gene>
<protein>
    <submittedName>
        <fullName evidence="1">Uncharacterized protein</fullName>
    </submittedName>
</protein>
<sequence length="188" mass="21096">MHPLTAQSFMSHPYLAFEASSEVNGATIQLVLAACLVPHIGTQLLTKHGLPAQPQAEEWYPLQAWLDVLADLEQRTWEDTIYAAGLRAIDLCVWPPNLHTLSDALAALEQACRANIRGQNIGYYQVDELGPHEARVRCLTPTPAEFERGILTGLARRYQPARGLRVRVEPEPTPPNAPRLLKWFRVSW</sequence>
<evidence type="ECO:0000313" key="2">
    <source>
        <dbReference type="Proteomes" id="UP000177506"/>
    </source>
</evidence>
<organism evidence="1 2">
    <name type="scientific">Hymenobacter coccineus</name>
    <dbReference type="NCBI Taxonomy" id="1908235"/>
    <lineage>
        <taxon>Bacteria</taxon>
        <taxon>Pseudomonadati</taxon>
        <taxon>Bacteroidota</taxon>
        <taxon>Cytophagia</taxon>
        <taxon>Cytophagales</taxon>
        <taxon>Hymenobacteraceae</taxon>
        <taxon>Hymenobacter</taxon>
    </lineage>
</organism>
<dbReference type="EMBL" id="MDZA01000099">
    <property type="protein sequence ID" value="OGX90955.1"/>
    <property type="molecule type" value="Genomic_DNA"/>
</dbReference>
<name>A0A1G1TJA5_9BACT</name>
<evidence type="ECO:0000313" key="1">
    <source>
        <dbReference type="EMBL" id="OGX90955.1"/>
    </source>
</evidence>
<keyword evidence="2" id="KW-1185">Reference proteome</keyword>
<accession>A0A1G1TJA5</accession>
<dbReference type="Proteomes" id="UP000177506">
    <property type="component" value="Unassembled WGS sequence"/>
</dbReference>
<reference evidence="1 2" key="1">
    <citation type="submission" date="2016-08" db="EMBL/GenBank/DDBJ databases">
        <title>Hymenobacter coccineus sp. nov., Hymenobacter lapidarius sp. nov. and Hymenobacter glacialis sp. nov., isolated from Antarctic soil.</title>
        <authorList>
            <person name="Sedlacek I."/>
            <person name="Kralova S."/>
            <person name="Kyrova K."/>
            <person name="Maslanova I."/>
            <person name="Stankova E."/>
            <person name="Vrbovska V."/>
            <person name="Nemec M."/>
            <person name="Bartak M."/>
            <person name="Svec P."/>
            <person name="Busse H.-J."/>
            <person name="Pantucek R."/>
        </authorList>
    </citation>
    <scope>NUCLEOTIDE SEQUENCE [LARGE SCALE GENOMIC DNA]</scope>
    <source>
        <strain evidence="1 2">CCM 8649</strain>
    </source>
</reference>
<comment type="caution">
    <text evidence="1">The sequence shown here is derived from an EMBL/GenBank/DDBJ whole genome shotgun (WGS) entry which is preliminary data.</text>
</comment>